<feature type="domain" description="Solute-binding protein family 3/N-terminal" evidence="7">
    <location>
        <begin position="36"/>
        <end position="259"/>
    </location>
</feature>
<dbReference type="EMBL" id="JAFDST010000002">
    <property type="protein sequence ID" value="MBP1082192.1"/>
    <property type="molecule type" value="Genomic_DNA"/>
</dbReference>
<comment type="caution">
    <text evidence="8">The sequence shown here is derived from an EMBL/GenBank/DDBJ whole genome shotgun (WGS) entry which is preliminary data.</text>
</comment>
<comment type="similarity">
    <text evidence="2">Belongs to the bacterial solute-binding protein SsuA/TauA family.</text>
</comment>
<organism evidence="8 9">
    <name type="scientific">Bacillus capparidis</name>
    <dbReference type="NCBI Taxonomy" id="1840411"/>
    <lineage>
        <taxon>Bacteria</taxon>
        <taxon>Bacillati</taxon>
        <taxon>Bacillota</taxon>
        <taxon>Bacilli</taxon>
        <taxon>Bacillales</taxon>
        <taxon>Bacillaceae</taxon>
        <taxon>Bacillus</taxon>
    </lineage>
</organism>
<dbReference type="InterPro" id="IPR010067">
    <property type="entry name" value="ABC_SsuA_sub-bd"/>
</dbReference>
<keyword evidence="5" id="KW-0564">Palmitate</keyword>
<dbReference type="SMART" id="SM00062">
    <property type="entry name" value="PBPb"/>
    <property type="match status" value="1"/>
</dbReference>
<dbReference type="Gene3D" id="3.40.190.10">
    <property type="entry name" value="Periplasmic binding protein-like II"/>
    <property type="match status" value="2"/>
</dbReference>
<evidence type="ECO:0000313" key="8">
    <source>
        <dbReference type="EMBL" id="MBP1082192.1"/>
    </source>
</evidence>
<evidence type="ECO:0000256" key="3">
    <source>
        <dbReference type="ARBA" id="ARBA00022448"/>
    </source>
</evidence>
<evidence type="ECO:0000256" key="1">
    <source>
        <dbReference type="ARBA" id="ARBA00004418"/>
    </source>
</evidence>
<gene>
    <name evidence="8" type="ORF">JOC74_002685</name>
</gene>
<dbReference type="InterPro" id="IPR001638">
    <property type="entry name" value="Solute-binding_3/MltF_N"/>
</dbReference>
<dbReference type="NCBIfam" id="TIGR01728">
    <property type="entry name" value="SsuA_fam"/>
    <property type="match status" value="1"/>
</dbReference>
<keyword evidence="9" id="KW-1185">Reference proteome</keyword>
<dbReference type="PANTHER" id="PTHR30024">
    <property type="entry name" value="ALIPHATIC SULFONATES-BINDING PROTEIN-RELATED"/>
    <property type="match status" value="1"/>
</dbReference>
<proteinExistence type="inferred from homology"/>
<evidence type="ECO:0000313" key="9">
    <source>
        <dbReference type="Proteomes" id="UP000674416"/>
    </source>
</evidence>
<dbReference type="RefSeq" id="WP_053604964.1">
    <property type="nucleotide sequence ID" value="NZ_JAFDST010000002.1"/>
</dbReference>
<accession>A0ABS4CXV0</accession>
<evidence type="ECO:0000259" key="7">
    <source>
        <dbReference type="SMART" id="SM00062"/>
    </source>
</evidence>
<dbReference type="PROSITE" id="PS51257">
    <property type="entry name" value="PROKAR_LIPOPROTEIN"/>
    <property type="match status" value="1"/>
</dbReference>
<keyword evidence="6" id="KW-0449">Lipoprotein</keyword>
<reference evidence="8 9" key="1">
    <citation type="submission" date="2021-01" db="EMBL/GenBank/DDBJ databases">
        <title>Genomic Encyclopedia of Type Strains, Phase IV (KMG-IV): sequencing the most valuable type-strain genomes for metagenomic binning, comparative biology and taxonomic classification.</title>
        <authorList>
            <person name="Goeker M."/>
        </authorList>
    </citation>
    <scope>NUCLEOTIDE SEQUENCE [LARGE SCALE GENOMIC DNA]</scope>
    <source>
        <strain evidence="8 9">DSM 103394</strain>
    </source>
</reference>
<evidence type="ECO:0000256" key="5">
    <source>
        <dbReference type="ARBA" id="ARBA00023139"/>
    </source>
</evidence>
<evidence type="ECO:0000256" key="4">
    <source>
        <dbReference type="ARBA" id="ARBA00022729"/>
    </source>
</evidence>
<comment type="subcellular location">
    <subcellularLocation>
        <location evidence="1">Periplasm</location>
    </subcellularLocation>
</comment>
<dbReference type="InterPro" id="IPR015168">
    <property type="entry name" value="SsuA/THI5"/>
</dbReference>
<keyword evidence="3" id="KW-0813">Transport</keyword>
<keyword evidence="4" id="KW-0732">Signal</keyword>
<dbReference type="Proteomes" id="UP000674416">
    <property type="component" value="Unassembled WGS sequence"/>
</dbReference>
<evidence type="ECO:0000256" key="2">
    <source>
        <dbReference type="ARBA" id="ARBA00010742"/>
    </source>
</evidence>
<name>A0ABS4CXV0_9BACI</name>
<protein>
    <submittedName>
        <fullName evidence="8">Sulfonate transport system substrate-binding protein</fullName>
    </submittedName>
</protein>
<sequence length="337" mass="37562">MKLKHGFIYIFLVIFFTLILSACGQNSSSGENGDKTVKIGYQKGNTLNILKENGYLDERLAKDGYKVEWIEFESGTTLLEALSTGNIDYGNAADGPGIFAQATGKELVYTGASIPNLEGVGTMVKQDSDIQTYADLKGKKVAVFKGGNHHYLALLAIEQEGLTEEDIEWVYTSDASQGRAAFESGEVDALATWDPFFAGVEESLKPKTLKHNLTPDDYPNRTFYYATKEFADQHPNLVEAILEETDRSDQYSNKHKKEVAAQVAQIIGIDVKVMERAIDRREYGVDRITPEIVEAQQKEADDFYRFGIIEKKVDVSEVMPIDPEWKPKVNSSEGEDS</sequence>
<dbReference type="Pfam" id="PF09084">
    <property type="entry name" value="NMT1"/>
    <property type="match status" value="1"/>
</dbReference>
<evidence type="ECO:0000256" key="6">
    <source>
        <dbReference type="ARBA" id="ARBA00023288"/>
    </source>
</evidence>
<dbReference type="SUPFAM" id="SSF53850">
    <property type="entry name" value="Periplasmic binding protein-like II"/>
    <property type="match status" value="1"/>
</dbReference>
<dbReference type="PANTHER" id="PTHR30024:SF42">
    <property type="entry name" value="ALIPHATIC SULFONATES-BINDING PROTEIN-RELATED"/>
    <property type="match status" value="1"/>
</dbReference>